<dbReference type="AlphaFoldDB" id="A0A926RVL2"/>
<name>A0A926RVL2_9BACI</name>
<proteinExistence type="predicted"/>
<comment type="caution">
    <text evidence="2">The sequence shown here is derived from an EMBL/GenBank/DDBJ whole genome shotgun (WGS) entry which is preliminary data.</text>
</comment>
<keyword evidence="3" id="KW-1185">Reference proteome</keyword>
<dbReference type="RefSeq" id="WP_191156763.1">
    <property type="nucleotide sequence ID" value="NZ_JACXAI010000005.1"/>
</dbReference>
<protein>
    <submittedName>
        <fullName evidence="2">Uncharacterized protein</fullName>
    </submittedName>
</protein>
<keyword evidence="1" id="KW-1133">Transmembrane helix</keyword>
<evidence type="ECO:0000313" key="3">
    <source>
        <dbReference type="Proteomes" id="UP000626844"/>
    </source>
</evidence>
<keyword evidence="1" id="KW-0472">Membrane</keyword>
<organism evidence="2 3">
    <name type="scientific">Metabacillus arenae</name>
    <dbReference type="NCBI Taxonomy" id="2771434"/>
    <lineage>
        <taxon>Bacteria</taxon>
        <taxon>Bacillati</taxon>
        <taxon>Bacillota</taxon>
        <taxon>Bacilli</taxon>
        <taxon>Bacillales</taxon>
        <taxon>Bacillaceae</taxon>
        <taxon>Metabacillus</taxon>
    </lineage>
</organism>
<gene>
    <name evidence="2" type="ORF">IC621_06120</name>
</gene>
<dbReference type="EMBL" id="JACXAI010000005">
    <property type="protein sequence ID" value="MBD1379803.1"/>
    <property type="molecule type" value="Genomic_DNA"/>
</dbReference>
<evidence type="ECO:0000256" key="1">
    <source>
        <dbReference type="SAM" id="Phobius"/>
    </source>
</evidence>
<evidence type="ECO:0000313" key="2">
    <source>
        <dbReference type="EMBL" id="MBD1379803.1"/>
    </source>
</evidence>
<sequence length="86" mass="9870">MSTHTRTELSLLSEGFLSLLLTACFGIFCLKTFHPFPWLSFIGAPIGLAIIVACWENKKNRWTVFTIGLLFNAIIWSIVFNWPLFF</sequence>
<reference evidence="2" key="1">
    <citation type="submission" date="2020-09" db="EMBL/GenBank/DDBJ databases">
        <title>A novel bacterium of genus Bacillus, isolated from South China Sea.</title>
        <authorList>
            <person name="Huang H."/>
            <person name="Mo K."/>
            <person name="Hu Y."/>
        </authorList>
    </citation>
    <scope>NUCLEOTIDE SEQUENCE</scope>
    <source>
        <strain evidence="2">IB182487</strain>
    </source>
</reference>
<accession>A0A926RVL2</accession>
<keyword evidence="1" id="KW-0812">Transmembrane</keyword>
<feature type="transmembrane region" description="Helical" evidence="1">
    <location>
        <begin position="62"/>
        <end position="85"/>
    </location>
</feature>
<dbReference type="Proteomes" id="UP000626844">
    <property type="component" value="Unassembled WGS sequence"/>
</dbReference>
<feature type="transmembrane region" description="Helical" evidence="1">
    <location>
        <begin position="36"/>
        <end position="55"/>
    </location>
</feature>